<comment type="caution">
    <text evidence="1">The sequence shown here is derived from an EMBL/GenBank/DDBJ whole genome shotgun (WGS) entry which is preliminary data.</text>
</comment>
<evidence type="ECO:0000313" key="1">
    <source>
        <dbReference type="EMBL" id="GFY40461.1"/>
    </source>
</evidence>
<proteinExistence type="predicted"/>
<reference evidence="1" key="1">
    <citation type="submission" date="2020-08" db="EMBL/GenBank/DDBJ databases">
        <title>Multicomponent nature underlies the extraordinary mechanical properties of spider dragline silk.</title>
        <authorList>
            <person name="Kono N."/>
            <person name="Nakamura H."/>
            <person name="Mori M."/>
            <person name="Yoshida Y."/>
            <person name="Ohtoshi R."/>
            <person name="Malay A.D."/>
            <person name="Moran D.A.P."/>
            <person name="Tomita M."/>
            <person name="Numata K."/>
            <person name="Arakawa K."/>
        </authorList>
    </citation>
    <scope>NUCLEOTIDE SEQUENCE</scope>
</reference>
<dbReference type="EMBL" id="BMAV01001908">
    <property type="protein sequence ID" value="GFY40461.1"/>
    <property type="molecule type" value="Genomic_DNA"/>
</dbReference>
<protein>
    <submittedName>
        <fullName evidence="1">Uncharacterized protein</fullName>
    </submittedName>
</protein>
<sequence>MDTILLNSPYYPPNHQTITFYSNDVTKQSVIGYERTLNHGPWKTKQKGEKGDRIRVLSRGKIVKRNYPSKERPISKFSSNSIHKKKEATGWNTRVASQPLKSSIVSVEQSKNAAEPIQDILCPRSRIILDTK</sequence>
<dbReference type="AlphaFoldDB" id="A0A8X6WUW6"/>
<name>A0A8X6WUW6_9ARAC</name>
<organism evidence="1 2">
    <name type="scientific">Trichonephila inaurata madagascariensis</name>
    <dbReference type="NCBI Taxonomy" id="2747483"/>
    <lineage>
        <taxon>Eukaryota</taxon>
        <taxon>Metazoa</taxon>
        <taxon>Ecdysozoa</taxon>
        <taxon>Arthropoda</taxon>
        <taxon>Chelicerata</taxon>
        <taxon>Arachnida</taxon>
        <taxon>Araneae</taxon>
        <taxon>Araneomorphae</taxon>
        <taxon>Entelegynae</taxon>
        <taxon>Araneoidea</taxon>
        <taxon>Nephilidae</taxon>
        <taxon>Trichonephila</taxon>
        <taxon>Trichonephila inaurata</taxon>
    </lineage>
</organism>
<accession>A0A8X6WUW6</accession>
<gene>
    <name evidence="1" type="ORF">TNIN_169581</name>
</gene>
<evidence type="ECO:0000313" key="2">
    <source>
        <dbReference type="Proteomes" id="UP000886998"/>
    </source>
</evidence>
<dbReference type="Proteomes" id="UP000886998">
    <property type="component" value="Unassembled WGS sequence"/>
</dbReference>
<keyword evidence="2" id="KW-1185">Reference proteome</keyword>